<dbReference type="Proteomes" id="UP001501423">
    <property type="component" value="Unassembled WGS sequence"/>
</dbReference>
<dbReference type="EMBL" id="BAAAVA010000237">
    <property type="protein sequence ID" value="GAA2960421.1"/>
    <property type="molecule type" value="Genomic_DNA"/>
</dbReference>
<organism evidence="2 3">
    <name type="scientific">Streptomyces erythrogriseus</name>
    <dbReference type="NCBI Taxonomy" id="284027"/>
    <lineage>
        <taxon>Bacteria</taxon>
        <taxon>Bacillati</taxon>
        <taxon>Actinomycetota</taxon>
        <taxon>Actinomycetes</taxon>
        <taxon>Kitasatosporales</taxon>
        <taxon>Streptomycetaceae</taxon>
        <taxon>Streptomyces</taxon>
        <taxon>Streptomyces griseoincarnatus group</taxon>
    </lineage>
</organism>
<comment type="caution">
    <text evidence="2">The sequence shown here is derived from an EMBL/GenBank/DDBJ whole genome shotgun (WGS) entry which is preliminary data.</text>
</comment>
<accession>A0ABN3XLY4</accession>
<keyword evidence="1" id="KW-0812">Transmembrane</keyword>
<gene>
    <name evidence="2" type="ORF">GCM10010478_67420</name>
</gene>
<sequence>MFNPQLWVLVVDVAECVTATSCFLKRIRVDAYPTPEGGVERNIGVSHSNHFLQASVCVGMLLGVWGNTNVCVPNCLMLMCHLVWVVCWCVGVVCENWRVDASIMHLDAGLLGWCLGVCLFFCFFCFLFVL</sequence>
<keyword evidence="1" id="KW-1133">Transmembrane helix</keyword>
<keyword evidence="1" id="KW-0472">Membrane</keyword>
<proteinExistence type="predicted"/>
<evidence type="ECO:0000256" key="1">
    <source>
        <dbReference type="SAM" id="Phobius"/>
    </source>
</evidence>
<name>A0ABN3XLY4_9ACTN</name>
<keyword evidence="3" id="KW-1185">Reference proteome</keyword>
<evidence type="ECO:0000313" key="2">
    <source>
        <dbReference type="EMBL" id="GAA2960421.1"/>
    </source>
</evidence>
<feature type="transmembrane region" description="Helical" evidence="1">
    <location>
        <begin position="106"/>
        <end position="129"/>
    </location>
</feature>
<feature type="transmembrane region" description="Helical" evidence="1">
    <location>
        <begin position="76"/>
        <end position="94"/>
    </location>
</feature>
<evidence type="ECO:0000313" key="3">
    <source>
        <dbReference type="Proteomes" id="UP001501423"/>
    </source>
</evidence>
<protein>
    <submittedName>
        <fullName evidence="2">Uncharacterized protein</fullName>
    </submittedName>
</protein>
<reference evidence="2 3" key="1">
    <citation type="journal article" date="2019" name="Int. J. Syst. Evol. Microbiol.">
        <title>The Global Catalogue of Microorganisms (GCM) 10K type strain sequencing project: providing services to taxonomists for standard genome sequencing and annotation.</title>
        <authorList>
            <consortium name="The Broad Institute Genomics Platform"/>
            <consortium name="The Broad Institute Genome Sequencing Center for Infectious Disease"/>
            <person name="Wu L."/>
            <person name="Ma J."/>
        </authorList>
    </citation>
    <scope>NUCLEOTIDE SEQUENCE [LARGE SCALE GENOMIC DNA]</scope>
    <source>
        <strain evidence="2 3">JCM 9650</strain>
    </source>
</reference>